<dbReference type="EMBL" id="KE124912">
    <property type="protein sequence ID" value="EPB75163.1"/>
    <property type="molecule type" value="Genomic_DNA"/>
</dbReference>
<evidence type="ECO:0000313" key="2">
    <source>
        <dbReference type="EMBL" id="EPB75163.1"/>
    </source>
</evidence>
<name>A0A0D6LVE7_9BILA</name>
<keyword evidence="3" id="KW-1185">Reference proteome</keyword>
<dbReference type="AlphaFoldDB" id="A0A0D6LVE7"/>
<gene>
    <name evidence="2" type="ORF">ANCCEY_05734</name>
</gene>
<keyword evidence="1" id="KW-0472">Membrane</keyword>
<proteinExistence type="predicted"/>
<organism evidence="2 3">
    <name type="scientific">Ancylostoma ceylanicum</name>
    <dbReference type="NCBI Taxonomy" id="53326"/>
    <lineage>
        <taxon>Eukaryota</taxon>
        <taxon>Metazoa</taxon>
        <taxon>Ecdysozoa</taxon>
        <taxon>Nematoda</taxon>
        <taxon>Chromadorea</taxon>
        <taxon>Rhabditida</taxon>
        <taxon>Rhabditina</taxon>
        <taxon>Rhabditomorpha</taxon>
        <taxon>Strongyloidea</taxon>
        <taxon>Ancylostomatidae</taxon>
        <taxon>Ancylostomatinae</taxon>
        <taxon>Ancylostoma</taxon>
    </lineage>
</organism>
<keyword evidence="1" id="KW-0812">Transmembrane</keyword>
<keyword evidence="1" id="KW-1133">Transmembrane helix</keyword>
<protein>
    <submittedName>
        <fullName evidence="2">Uncharacterized protein</fullName>
    </submittedName>
</protein>
<evidence type="ECO:0000313" key="3">
    <source>
        <dbReference type="Proteomes" id="UP000054495"/>
    </source>
</evidence>
<reference evidence="2 3" key="1">
    <citation type="submission" date="2013-05" db="EMBL/GenBank/DDBJ databases">
        <title>Draft genome of the parasitic nematode Anyclostoma ceylanicum.</title>
        <authorList>
            <person name="Mitreva M."/>
        </authorList>
    </citation>
    <scope>NUCLEOTIDE SEQUENCE [LARGE SCALE GENOMIC DNA]</scope>
</reference>
<accession>A0A0D6LVE7</accession>
<sequence>MLLVANAACAVACLALIPVVCRARRRGQEARGWALMELFLIGASILYMITQH</sequence>
<dbReference type="Proteomes" id="UP000054495">
    <property type="component" value="Unassembled WGS sequence"/>
</dbReference>
<evidence type="ECO:0000256" key="1">
    <source>
        <dbReference type="SAM" id="Phobius"/>
    </source>
</evidence>
<feature type="transmembrane region" description="Helical" evidence="1">
    <location>
        <begin position="32"/>
        <end position="50"/>
    </location>
</feature>